<comment type="caution">
    <text evidence="9">The sequence shown here is derived from an EMBL/GenBank/DDBJ whole genome shotgun (WGS) entry which is preliminary data.</text>
</comment>
<dbReference type="InterPro" id="IPR000522">
    <property type="entry name" value="ABC_transptr_permease_BtuC"/>
</dbReference>
<sequence length="351" mass="34853">MMADGMISRLDGPVTFVLPVRALAVLALLCAGIGTLVVASLMAGSYPLTAGEVAATVLGRAPSDMGETVVWQFRLPRALAALFAGGLFATSGAVLQIVTRNALADPSLIGVSQGAGLAVVTAIVVAPDLPHVLRPALAFAGALAVAALIQTLAMRRAEGATMRFILTGIGVAAFIAAATSALLTYGQIDQAMAALGWLAGSVHAVGWTDVAILGGACALLAPALAAAARPLRALRLGPELAAGLGVRVGPARIALITLAVALAAAAVAIVGPLGFVGLIAPHLAQRLARADVGLHLSLSAATGAALVAAADLAGRTVADPVQIPAGLVTAVVGIPVFVLLILRPTPEATRL</sequence>
<feature type="transmembrane region" description="Helical" evidence="8">
    <location>
        <begin position="205"/>
        <end position="228"/>
    </location>
</feature>
<organism evidence="9 10">
    <name type="scientific">Mesobaculum littorinae</name>
    <dbReference type="NCBI Taxonomy" id="2486419"/>
    <lineage>
        <taxon>Bacteria</taxon>
        <taxon>Pseudomonadati</taxon>
        <taxon>Pseudomonadota</taxon>
        <taxon>Alphaproteobacteria</taxon>
        <taxon>Rhodobacterales</taxon>
        <taxon>Roseobacteraceae</taxon>
        <taxon>Mesobaculum</taxon>
    </lineage>
</organism>
<name>A0A438ADJ9_9RHOB</name>
<feature type="transmembrane region" description="Helical" evidence="8">
    <location>
        <begin position="253"/>
        <end position="280"/>
    </location>
</feature>
<reference evidence="9 10" key="1">
    <citation type="submission" date="2018-11" db="EMBL/GenBank/DDBJ databases">
        <title>Mesobaculum littorinae gen. nov., sp. nov., isolated from Littorina scabra that represents a novel genus of the order Rhodobacteraceae.</title>
        <authorList>
            <person name="Li F."/>
        </authorList>
    </citation>
    <scope>NUCLEOTIDE SEQUENCE [LARGE SCALE GENOMIC DNA]</scope>
    <source>
        <strain evidence="9 10">M0103</strain>
    </source>
</reference>
<evidence type="ECO:0000256" key="3">
    <source>
        <dbReference type="ARBA" id="ARBA00022448"/>
    </source>
</evidence>
<feature type="transmembrane region" description="Helical" evidence="8">
    <location>
        <begin position="79"/>
        <end position="98"/>
    </location>
</feature>
<evidence type="ECO:0000313" key="9">
    <source>
        <dbReference type="EMBL" id="RVV96773.1"/>
    </source>
</evidence>
<keyword evidence="3" id="KW-0813">Transport</keyword>
<evidence type="ECO:0000256" key="4">
    <source>
        <dbReference type="ARBA" id="ARBA00022475"/>
    </source>
</evidence>
<evidence type="ECO:0000256" key="8">
    <source>
        <dbReference type="SAM" id="Phobius"/>
    </source>
</evidence>
<gene>
    <name evidence="9" type="ORF">EKE94_16920</name>
</gene>
<keyword evidence="7 8" id="KW-0472">Membrane</keyword>
<evidence type="ECO:0000256" key="6">
    <source>
        <dbReference type="ARBA" id="ARBA00022989"/>
    </source>
</evidence>
<evidence type="ECO:0000256" key="1">
    <source>
        <dbReference type="ARBA" id="ARBA00004651"/>
    </source>
</evidence>
<dbReference type="GO" id="GO:0005886">
    <property type="term" value="C:plasma membrane"/>
    <property type="evidence" value="ECO:0007669"/>
    <property type="project" value="UniProtKB-SubCell"/>
</dbReference>
<accession>A0A438ADJ9</accession>
<evidence type="ECO:0000313" key="10">
    <source>
        <dbReference type="Proteomes" id="UP000285908"/>
    </source>
</evidence>
<comment type="similarity">
    <text evidence="2">Belongs to the binding-protein-dependent transport system permease family. FecCD subfamily.</text>
</comment>
<dbReference type="GO" id="GO:0022857">
    <property type="term" value="F:transmembrane transporter activity"/>
    <property type="evidence" value="ECO:0007669"/>
    <property type="project" value="InterPro"/>
</dbReference>
<keyword evidence="4" id="KW-1003">Cell membrane</keyword>
<dbReference type="InterPro" id="IPR037294">
    <property type="entry name" value="ABC_BtuC-like"/>
</dbReference>
<dbReference type="Pfam" id="PF01032">
    <property type="entry name" value="FecCD"/>
    <property type="match status" value="1"/>
</dbReference>
<feature type="transmembrane region" description="Helical" evidence="8">
    <location>
        <begin position="107"/>
        <end position="126"/>
    </location>
</feature>
<feature type="transmembrane region" description="Helical" evidence="8">
    <location>
        <begin position="132"/>
        <end position="152"/>
    </location>
</feature>
<evidence type="ECO:0000256" key="5">
    <source>
        <dbReference type="ARBA" id="ARBA00022692"/>
    </source>
</evidence>
<proteinExistence type="inferred from homology"/>
<dbReference type="PANTHER" id="PTHR30472:SF24">
    <property type="entry name" value="FERRIC ENTEROBACTIN TRANSPORT SYSTEM PERMEASE PROTEIN FEPG"/>
    <property type="match status" value="1"/>
</dbReference>
<keyword evidence="10" id="KW-1185">Reference proteome</keyword>
<dbReference type="Gene3D" id="1.10.3470.10">
    <property type="entry name" value="ABC transporter involved in vitamin B12 uptake, BtuC"/>
    <property type="match status" value="1"/>
</dbReference>
<evidence type="ECO:0000256" key="7">
    <source>
        <dbReference type="ARBA" id="ARBA00023136"/>
    </source>
</evidence>
<keyword evidence="6 8" id="KW-1133">Transmembrane helix</keyword>
<evidence type="ECO:0000256" key="2">
    <source>
        <dbReference type="ARBA" id="ARBA00007935"/>
    </source>
</evidence>
<keyword evidence="5 8" id="KW-0812">Transmembrane</keyword>
<dbReference type="OrthoDB" id="9811975at2"/>
<feature type="transmembrane region" description="Helical" evidence="8">
    <location>
        <begin position="325"/>
        <end position="342"/>
    </location>
</feature>
<dbReference type="EMBL" id="RQXX01000008">
    <property type="protein sequence ID" value="RVV96773.1"/>
    <property type="molecule type" value="Genomic_DNA"/>
</dbReference>
<dbReference type="Proteomes" id="UP000285908">
    <property type="component" value="Unassembled WGS sequence"/>
</dbReference>
<feature type="transmembrane region" description="Helical" evidence="8">
    <location>
        <begin position="164"/>
        <end position="185"/>
    </location>
</feature>
<dbReference type="SUPFAM" id="SSF81345">
    <property type="entry name" value="ABC transporter involved in vitamin B12 uptake, BtuC"/>
    <property type="match status" value="1"/>
</dbReference>
<dbReference type="PANTHER" id="PTHR30472">
    <property type="entry name" value="FERRIC ENTEROBACTIN TRANSPORT SYSTEM PERMEASE PROTEIN"/>
    <property type="match status" value="1"/>
</dbReference>
<dbReference type="AlphaFoldDB" id="A0A438ADJ9"/>
<protein>
    <submittedName>
        <fullName evidence="9">Iron ABC transporter permease</fullName>
    </submittedName>
</protein>
<dbReference type="GO" id="GO:0033214">
    <property type="term" value="P:siderophore-iron import into cell"/>
    <property type="evidence" value="ECO:0007669"/>
    <property type="project" value="TreeGrafter"/>
</dbReference>
<comment type="subcellular location">
    <subcellularLocation>
        <location evidence="1">Cell membrane</location>
        <topology evidence="1">Multi-pass membrane protein</topology>
    </subcellularLocation>
</comment>